<dbReference type="Proteomes" id="UP000887576">
    <property type="component" value="Unplaced"/>
</dbReference>
<evidence type="ECO:0000313" key="1">
    <source>
        <dbReference type="Proteomes" id="UP000887576"/>
    </source>
</evidence>
<sequence length="352" mass="40491">MGNFWDEIEWNKVGEVAAYVLVSFVCFRILQFAARWYLFGKCTFRTFSYFQFAQRHRRHPDSQSIQVHPPNKKWRISNEAVSLLHSVISGLWALYTILNYHIIDDMVKFRDQFALYLIYMSFGYIVHDLIDLLINERSMRIIELLFHHVVVITAFLTTLITQKFLAVVVFGLLMELNSIFLHSRSLLNLYRLPKKSVAFKMIALLNLVTFIIFRMAVSGYLLKWQFTEAWKMEWYYTLITFLVIASLATVNTILLYRVLSADGLLGKKRARSETIVPKPDEEVAVEDDEEEDFGEVEDYDEDDVESGNSNARVLPPTSPHHAHAPSNVTASTAVIDDTSASNPAVNSSTPMV</sequence>
<name>A0AC34QNS0_9BILA</name>
<proteinExistence type="predicted"/>
<organism evidence="1 2">
    <name type="scientific">Panagrolaimus sp. JU765</name>
    <dbReference type="NCBI Taxonomy" id="591449"/>
    <lineage>
        <taxon>Eukaryota</taxon>
        <taxon>Metazoa</taxon>
        <taxon>Ecdysozoa</taxon>
        <taxon>Nematoda</taxon>
        <taxon>Chromadorea</taxon>
        <taxon>Rhabditida</taxon>
        <taxon>Tylenchina</taxon>
        <taxon>Panagrolaimomorpha</taxon>
        <taxon>Panagrolaimoidea</taxon>
        <taxon>Panagrolaimidae</taxon>
        <taxon>Panagrolaimus</taxon>
    </lineage>
</organism>
<evidence type="ECO:0000313" key="2">
    <source>
        <dbReference type="WBParaSite" id="JU765_v2.g18062.t1"/>
    </source>
</evidence>
<dbReference type="WBParaSite" id="JU765_v2.g18062.t1">
    <property type="protein sequence ID" value="JU765_v2.g18062.t1"/>
    <property type="gene ID" value="JU765_v2.g18062"/>
</dbReference>
<accession>A0AC34QNS0</accession>
<protein>
    <submittedName>
        <fullName evidence="2">TLC domain-containing protein</fullName>
    </submittedName>
</protein>
<reference evidence="2" key="1">
    <citation type="submission" date="2022-11" db="UniProtKB">
        <authorList>
            <consortium name="WormBaseParasite"/>
        </authorList>
    </citation>
    <scope>IDENTIFICATION</scope>
</reference>